<feature type="compositionally biased region" description="Pro residues" evidence="1">
    <location>
        <begin position="217"/>
        <end position="226"/>
    </location>
</feature>
<comment type="caution">
    <text evidence="2">The sequence shown here is derived from an EMBL/GenBank/DDBJ whole genome shotgun (WGS) entry which is preliminary data.</text>
</comment>
<evidence type="ECO:0000313" key="3">
    <source>
        <dbReference type="Proteomes" id="UP000290288"/>
    </source>
</evidence>
<dbReference type="EMBL" id="SDEE01000131">
    <property type="protein sequence ID" value="RXW20832.1"/>
    <property type="molecule type" value="Genomic_DNA"/>
</dbReference>
<feature type="compositionally biased region" description="Polar residues" evidence="1">
    <location>
        <begin position="1"/>
        <end position="17"/>
    </location>
</feature>
<accession>A0A4Q2DNU2</accession>
<feature type="region of interest" description="Disordered" evidence="1">
    <location>
        <begin position="212"/>
        <end position="246"/>
    </location>
</feature>
<keyword evidence="3" id="KW-1185">Reference proteome</keyword>
<dbReference type="OrthoDB" id="3269380at2759"/>
<dbReference type="AlphaFoldDB" id="A0A4Q2DNU2"/>
<gene>
    <name evidence="2" type="ORF">EST38_g5013</name>
</gene>
<reference evidence="2 3" key="1">
    <citation type="submission" date="2019-01" db="EMBL/GenBank/DDBJ databases">
        <title>Draft genome sequence of Psathyrella aberdarensis IHI B618.</title>
        <authorList>
            <person name="Buettner E."/>
            <person name="Kellner H."/>
        </authorList>
    </citation>
    <scope>NUCLEOTIDE SEQUENCE [LARGE SCALE GENOMIC DNA]</scope>
    <source>
        <strain evidence="2 3">IHI B618</strain>
    </source>
</reference>
<feature type="region of interest" description="Disordered" evidence="1">
    <location>
        <begin position="1"/>
        <end position="35"/>
    </location>
</feature>
<dbReference type="Proteomes" id="UP000290288">
    <property type="component" value="Unassembled WGS sequence"/>
</dbReference>
<proteinExistence type="predicted"/>
<feature type="compositionally biased region" description="Low complexity" evidence="1">
    <location>
        <begin position="227"/>
        <end position="238"/>
    </location>
</feature>
<evidence type="ECO:0000313" key="2">
    <source>
        <dbReference type="EMBL" id="RXW20832.1"/>
    </source>
</evidence>
<evidence type="ECO:0000256" key="1">
    <source>
        <dbReference type="SAM" id="MobiDB-lite"/>
    </source>
</evidence>
<name>A0A4Q2DNU2_9AGAR</name>
<sequence>MATTSQPIALRPSNASSPDYHMQDPNGSYTGSSSGPFNPASYTRQFIGSPISWRNGSFGMSGISSSAGVSSSWGNRFPIGSPTHRLLLSSFESGSMDGDRESIQNALNIFDREGELCRNYHCCNHQLDDLHALLEHFEEVHIMVLDRDPQNPQAMIGVPFHPRVVEITPQQQRQQQERKRQQHIFSQQKQQLLSSRTTPFDTDDMELELDLDTSVPQPLPPAPPPSAAQSASSHSSPSSDHREGESINKELTECPFLRHGAARLYPSGLSLLNSFVSTPFNEIGCVEE</sequence>
<protein>
    <submittedName>
        <fullName evidence="2">Uncharacterized protein</fullName>
    </submittedName>
</protein>
<organism evidence="2 3">
    <name type="scientific">Candolleomyces aberdarensis</name>
    <dbReference type="NCBI Taxonomy" id="2316362"/>
    <lineage>
        <taxon>Eukaryota</taxon>
        <taxon>Fungi</taxon>
        <taxon>Dikarya</taxon>
        <taxon>Basidiomycota</taxon>
        <taxon>Agaricomycotina</taxon>
        <taxon>Agaricomycetes</taxon>
        <taxon>Agaricomycetidae</taxon>
        <taxon>Agaricales</taxon>
        <taxon>Agaricineae</taxon>
        <taxon>Psathyrellaceae</taxon>
        <taxon>Candolleomyces</taxon>
    </lineage>
</organism>
<feature type="compositionally biased region" description="Polar residues" evidence="1">
    <location>
        <begin position="25"/>
        <end position="35"/>
    </location>
</feature>
<feature type="region of interest" description="Disordered" evidence="1">
    <location>
        <begin position="168"/>
        <end position="197"/>
    </location>
</feature>
<dbReference type="STRING" id="2316362.A0A4Q2DNU2"/>
<feature type="compositionally biased region" description="Polar residues" evidence="1">
    <location>
        <begin position="183"/>
        <end position="197"/>
    </location>
</feature>